<evidence type="ECO:0000256" key="1">
    <source>
        <dbReference type="ARBA" id="ARBA00004141"/>
    </source>
</evidence>
<feature type="transmembrane region" description="Helical" evidence="8">
    <location>
        <begin position="97"/>
        <end position="120"/>
    </location>
</feature>
<dbReference type="InterPro" id="IPR001285">
    <property type="entry name" value="Synaptophysin/porin"/>
</dbReference>
<evidence type="ECO:0000256" key="5">
    <source>
        <dbReference type="ARBA" id="ARBA00023136"/>
    </source>
</evidence>
<dbReference type="GeneID" id="106499373"/>
<comment type="subcellular location">
    <subcellularLocation>
        <location evidence="1">Membrane</location>
        <topology evidence="1">Multi-pass membrane protein</topology>
    </subcellularLocation>
</comment>
<proteinExistence type="inferred from homology"/>
<name>A0ABM4G6S8_9AVES</name>
<evidence type="ECO:0000313" key="10">
    <source>
        <dbReference type="Proteomes" id="UP001652627"/>
    </source>
</evidence>
<accession>A0ABM4G6S8</accession>
<evidence type="ECO:0000256" key="4">
    <source>
        <dbReference type="ARBA" id="ARBA00022989"/>
    </source>
</evidence>
<keyword evidence="4 8" id="KW-1133">Transmembrane helix</keyword>
<evidence type="ECO:0000256" key="2">
    <source>
        <dbReference type="ARBA" id="ARBA00006476"/>
    </source>
</evidence>
<dbReference type="PROSITE" id="PS51225">
    <property type="entry name" value="MARVEL"/>
    <property type="match status" value="1"/>
</dbReference>
<protein>
    <submittedName>
        <fullName evidence="11">Synaptophysin-like protein 1</fullName>
    </submittedName>
</protein>
<reference evidence="11" key="1">
    <citation type="submission" date="2025-08" db="UniProtKB">
        <authorList>
            <consortium name="RefSeq"/>
        </authorList>
    </citation>
    <scope>IDENTIFICATION</scope>
    <source>
        <tissue evidence="11">Blood</tissue>
    </source>
</reference>
<dbReference type="PANTHER" id="PTHR10306">
    <property type="entry name" value="SYNAPTOPHYSIN"/>
    <property type="match status" value="1"/>
</dbReference>
<feature type="domain" description="MARVEL" evidence="9">
    <location>
        <begin position="10"/>
        <end position="214"/>
    </location>
</feature>
<evidence type="ECO:0000256" key="6">
    <source>
        <dbReference type="ARBA" id="ARBA00023180"/>
    </source>
</evidence>
<sequence length="233" mass="24877">MSGLRLDLGPAKEPLGLVRGLQWIFSIFAFATCGGYSGDVSFWVSCFGGRNTTVTATFGYPFRLNYAVFAPSLTKLCNQTWANDVHLVGDFSSAAQFFVTVAVFAFLYSMAALALYLGYFHLYRGAGGKLPMVDFAVTLVFSFLWLVSTSAWAKALTDVKTSTGASLPDCHPPAAACFPAGVSPMGSLNVSVVFGFLNLVLWAGSSWFVYKETNLHRPPPPPPAAPSAAPGAM</sequence>
<evidence type="ECO:0000259" key="9">
    <source>
        <dbReference type="PROSITE" id="PS51225"/>
    </source>
</evidence>
<feature type="transmembrane region" description="Helical" evidence="8">
    <location>
        <begin position="188"/>
        <end position="210"/>
    </location>
</feature>
<comment type="similarity">
    <text evidence="2">Belongs to the synaptophysin/synaptobrevin family.</text>
</comment>
<keyword evidence="10" id="KW-1185">Reference proteome</keyword>
<feature type="transmembrane region" description="Helical" evidence="8">
    <location>
        <begin position="21"/>
        <end position="38"/>
    </location>
</feature>
<gene>
    <name evidence="11" type="primary">LOC106499373</name>
</gene>
<keyword evidence="6" id="KW-0325">Glycoprotein</keyword>
<evidence type="ECO:0000256" key="3">
    <source>
        <dbReference type="ARBA" id="ARBA00022692"/>
    </source>
</evidence>
<keyword evidence="3 7" id="KW-0812">Transmembrane</keyword>
<dbReference type="Proteomes" id="UP001652627">
    <property type="component" value="Unplaced"/>
</dbReference>
<organism evidence="10 11">
    <name type="scientific">Apteryx mantelli</name>
    <name type="common">North Island brown kiwi</name>
    <dbReference type="NCBI Taxonomy" id="2696672"/>
    <lineage>
        <taxon>Eukaryota</taxon>
        <taxon>Metazoa</taxon>
        <taxon>Chordata</taxon>
        <taxon>Craniata</taxon>
        <taxon>Vertebrata</taxon>
        <taxon>Euteleostomi</taxon>
        <taxon>Archelosauria</taxon>
        <taxon>Archosauria</taxon>
        <taxon>Dinosauria</taxon>
        <taxon>Saurischia</taxon>
        <taxon>Theropoda</taxon>
        <taxon>Coelurosauria</taxon>
        <taxon>Aves</taxon>
        <taxon>Palaeognathae</taxon>
        <taxon>Apterygiformes</taxon>
        <taxon>Apterygidae</taxon>
        <taxon>Apteryx</taxon>
    </lineage>
</organism>
<dbReference type="InterPro" id="IPR008253">
    <property type="entry name" value="Marvel"/>
</dbReference>
<evidence type="ECO:0000313" key="11">
    <source>
        <dbReference type="RefSeq" id="XP_067172880.1"/>
    </source>
</evidence>
<feature type="transmembrane region" description="Helical" evidence="8">
    <location>
        <begin position="132"/>
        <end position="153"/>
    </location>
</feature>
<dbReference type="PRINTS" id="PR00220">
    <property type="entry name" value="SYNAPTOPHYSN"/>
</dbReference>
<keyword evidence="5 7" id="KW-0472">Membrane</keyword>
<dbReference type="PANTHER" id="PTHR10306:SF9">
    <property type="entry name" value="SYNAPTOPHYSIN-LIKE PROTEIN 1"/>
    <property type="match status" value="1"/>
</dbReference>
<dbReference type="Pfam" id="PF01284">
    <property type="entry name" value="MARVEL"/>
    <property type="match status" value="1"/>
</dbReference>
<dbReference type="RefSeq" id="XP_067172880.1">
    <property type="nucleotide sequence ID" value="XM_067316779.1"/>
</dbReference>
<evidence type="ECO:0000256" key="8">
    <source>
        <dbReference type="SAM" id="Phobius"/>
    </source>
</evidence>
<evidence type="ECO:0000256" key="7">
    <source>
        <dbReference type="PROSITE-ProRule" id="PRU00581"/>
    </source>
</evidence>